<proteinExistence type="predicted"/>
<gene>
    <name evidence="2" type="ORF">HCR76_00650</name>
</gene>
<evidence type="ECO:0000313" key="2">
    <source>
        <dbReference type="EMBL" id="QPZ38657.1"/>
    </source>
</evidence>
<sequence length="277" mass="31520">MTNDAERRRELGAFLRARRNQLSRSEVGLPPRTRGGDAGLRREEVSYLSGVSGTWYTWLEQGRDINPSRQVVDAVARTLRLDSSAHSYVLALLGYSSPLPTHPSPVPTAPAHLQRLLDSWADPAFALAPDWGVLAWNTAYRLLFPGIATVDDADRNLLWLVFTDPYVRALLPDWERTSRRFLSEFRAETGPRLGDPAHGMLVERLREASAEFREGWDSRDVQRFASRERQFQHPDVGLLHLEHHQLALSDHPEIHVVVYTPMPETDAVERLARLHEL</sequence>
<dbReference type="InterPro" id="IPR001387">
    <property type="entry name" value="Cro/C1-type_HTH"/>
</dbReference>
<keyword evidence="3" id="KW-1185">Reference proteome</keyword>
<evidence type="ECO:0000259" key="1">
    <source>
        <dbReference type="SMART" id="SM00530"/>
    </source>
</evidence>
<dbReference type="RefSeq" id="WP_166985878.1">
    <property type="nucleotide sequence ID" value="NZ_CP061169.1"/>
</dbReference>
<dbReference type="PANTHER" id="PTHR35010:SF2">
    <property type="entry name" value="BLL4672 PROTEIN"/>
    <property type="match status" value="1"/>
</dbReference>
<evidence type="ECO:0000313" key="3">
    <source>
        <dbReference type="Proteomes" id="UP000662814"/>
    </source>
</evidence>
<dbReference type="Pfam" id="PF13560">
    <property type="entry name" value="HTH_31"/>
    <property type="match status" value="1"/>
</dbReference>
<feature type="domain" description="HTH cro/C1-type" evidence="1">
    <location>
        <begin position="14"/>
        <end position="86"/>
    </location>
</feature>
<accession>A0ABX6YJY0</accession>
<dbReference type="CDD" id="cd00093">
    <property type="entry name" value="HTH_XRE"/>
    <property type="match status" value="1"/>
</dbReference>
<organism evidence="2 3">
    <name type="scientific">Paramicrobacterium chengjingii</name>
    <dbReference type="NCBI Taxonomy" id="2769067"/>
    <lineage>
        <taxon>Bacteria</taxon>
        <taxon>Bacillati</taxon>
        <taxon>Actinomycetota</taxon>
        <taxon>Actinomycetes</taxon>
        <taxon>Micrococcales</taxon>
        <taxon>Microbacteriaceae</taxon>
        <taxon>Paramicrobacterium</taxon>
    </lineage>
</organism>
<dbReference type="InterPro" id="IPR041413">
    <property type="entry name" value="MLTR_LBD"/>
</dbReference>
<dbReference type="PANTHER" id="PTHR35010">
    <property type="entry name" value="BLL4672 PROTEIN-RELATED"/>
    <property type="match status" value="1"/>
</dbReference>
<dbReference type="Gene3D" id="3.30.450.180">
    <property type="match status" value="1"/>
</dbReference>
<dbReference type="SMART" id="SM00530">
    <property type="entry name" value="HTH_XRE"/>
    <property type="match status" value="1"/>
</dbReference>
<dbReference type="Proteomes" id="UP000662814">
    <property type="component" value="Chromosome"/>
</dbReference>
<reference evidence="2 3" key="1">
    <citation type="submission" date="2020-12" db="EMBL/GenBank/DDBJ databases">
        <title>Microbacterium sp. HY060.</title>
        <authorList>
            <person name="Zhou J."/>
        </authorList>
    </citation>
    <scope>NUCLEOTIDE SEQUENCE [LARGE SCALE GENOMIC DNA]</scope>
    <source>
        <strain evidence="2 3">HY60</strain>
    </source>
</reference>
<dbReference type="Pfam" id="PF17765">
    <property type="entry name" value="MLTR_LBD"/>
    <property type="match status" value="1"/>
</dbReference>
<protein>
    <submittedName>
        <fullName evidence="2">Helix-turn-helix domain-containing protein</fullName>
    </submittedName>
</protein>
<dbReference type="InterPro" id="IPR010982">
    <property type="entry name" value="Lambda_DNA-bd_dom_sf"/>
</dbReference>
<dbReference type="EMBL" id="CP061169">
    <property type="protein sequence ID" value="QPZ38657.1"/>
    <property type="molecule type" value="Genomic_DNA"/>
</dbReference>
<dbReference type="Gene3D" id="1.10.260.40">
    <property type="entry name" value="lambda repressor-like DNA-binding domains"/>
    <property type="match status" value="1"/>
</dbReference>
<name>A0ABX6YJY0_9MICO</name>